<evidence type="ECO:0000313" key="3">
    <source>
        <dbReference type="EMBL" id="RAJ08521.1"/>
    </source>
</evidence>
<dbReference type="GO" id="GO:0016020">
    <property type="term" value="C:membrane"/>
    <property type="evidence" value="ECO:0007669"/>
    <property type="project" value="InterPro"/>
</dbReference>
<dbReference type="EMBL" id="QLLL01000002">
    <property type="protein sequence ID" value="RAJ08521.1"/>
    <property type="molecule type" value="Genomic_DNA"/>
</dbReference>
<comment type="caution">
    <text evidence="3">The sequence shown here is derived from an EMBL/GenBank/DDBJ whole genome shotgun (WGS) entry which is preliminary data.</text>
</comment>
<evidence type="ECO:0000313" key="4">
    <source>
        <dbReference type="Proteomes" id="UP000249547"/>
    </source>
</evidence>
<dbReference type="PANTHER" id="PTHR34220">
    <property type="entry name" value="SENSOR HISTIDINE KINASE YPDA"/>
    <property type="match status" value="1"/>
</dbReference>
<name>A0A327QVZ1_9BACT</name>
<evidence type="ECO:0000256" key="1">
    <source>
        <dbReference type="SAM" id="Phobius"/>
    </source>
</evidence>
<keyword evidence="1" id="KW-1133">Transmembrane helix</keyword>
<dbReference type="InterPro" id="IPR036890">
    <property type="entry name" value="HATPase_C_sf"/>
</dbReference>
<dbReference type="InterPro" id="IPR010559">
    <property type="entry name" value="Sig_transdc_His_kin_internal"/>
</dbReference>
<feature type="transmembrane region" description="Helical" evidence="1">
    <location>
        <begin position="7"/>
        <end position="25"/>
    </location>
</feature>
<proteinExistence type="predicted"/>
<sequence length="335" mass="39143">MKKQRITILVHTLFWLAMLCTPIALNFQGNARGEYALYYLVFGVINISVFYLNLLYIVPRYMKRRKFWILVICWLLLIPFYGTIRYMVAQVMVPFTPSFKGSLTYGREIFQSVFTTGFFVGLSTAYVFVADWFKNEKVKEQLVNAQLKAELSFLKTQINPHFLFNTLNNIYTLAYQKSDKTPDAIMHLSELMRYMLHDSNEERVVLHQELHFIEQLIHLQSLRVNGDMQLQFRQSGDLYKHRIAPLLLISFVENAFKHGVVNDPANPMVIDLQVQDHQLHFSTTNKIHHGYKDAVGGIGLANVQRRLDLLYPNKHTLTITQDDNYYHTQLQINLS</sequence>
<dbReference type="InterPro" id="IPR050640">
    <property type="entry name" value="Bact_2-comp_sensor_kinase"/>
</dbReference>
<dbReference type="Pfam" id="PF06580">
    <property type="entry name" value="His_kinase"/>
    <property type="match status" value="1"/>
</dbReference>
<dbReference type="RefSeq" id="WP_111596666.1">
    <property type="nucleotide sequence ID" value="NZ_QLLL01000002.1"/>
</dbReference>
<protein>
    <submittedName>
        <fullName evidence="3">Histidine kinase</fullName>
    </submittedName>
</protein>
<feature type="domain" description="Signal transduction histidine kinase internal region" evidence="2">
    <location>
        <begin position="149"/>
        <end position="225"/>
    </location>
</feature>
<feature type="transmembrane region" description="Helical" evidence="1">
    <location>
        <begin position="67"/>
        <end position="89"/>
    </location>
</feature>
<dbReference type="Gene3D" id="3.30.565.10">
    <property type="entry name" value="Histidine kinase-like ATPase, C-terminal domain"/>
    <property type="match status" value="1"/>
</dbReference>
<dbReference type="GO" id="GO:0000155">
    <property type="term" value="F:phosphorelay sensor kinase activity"/>
    <property type="evidence" value="ECO:0007669"/>
    <property type="project" value="InterPro"/>
</dbReference>
<keyword evidence="1" id="KW-0472">Membrane</keyword>
<dbReference type="Proteomes" id="UP000249547">
    <property type="component" value="Unassembled WGS sequence"/>
</dbReference>
<dbReference type="PANTHER" id="PTHR34220:SF7">
    <property type="entry name" value="SENSOR HISTIDINE KINASE YPDA"/>
    <property type="match status" value="1"/>
</dbReference>
<keyword evidence="3" id="KW-0808">Transferase</keyword>
<organism evidence="3 4">
    <name type="scientific">Chitinophaga skermanii</name>
    <dbReference type="NCBI Taxonomy" id="331697"/>
    <lineage>
        <taxon>Bacteria</taxon>
        <taxon>Pseudomonadati</taxon>
        <taxon>Bacteroidota</taxon>
        <taxon>Chitinophagia</taxon>
        <taxon>Chitinophagales</taxon>
        <taxon>Chitinophagaceae</taxon>
        <taxon>Chitinophaga</taxon>
    </lineage>
</organism>
<keyword evidence="1" id="KW-0812">Transmembrane</keyword>
<keyword evidence="4" id="KW-1185">Reference proteome</keyword>
<gene>
    <name evidence="3" type="ORF">LX64_01174</name>
</gene>
<evidence type="ECO:0000259" key="2">
    <source>
        <dbReference type="Pfam" id="PF06580"/>
    </source>
</evidence>
<accession>A0A327QVZ1</accession>
<reference evidence="3 4" key="1">
    <citation type="submission" date="2018-06" db="EMBL/GenBank/DDBJ databases">
        <title>Genomic Encyclopedia of Archaeal and Bacterial Type Strains, Phase II (KMG-II): from individual species to whole genera.</title>
        <authorList>
            <person name="Goeker M."/>
        </authorList>
    </citation>
    <scope>NUCLEOTIDE SEQUENCE [LARGE SCALE GENOMIC DNA]</scope>
    <source>
        <strain evidence="3 4">DSM 23857</strain>
    </source>
</reference>
<dbReference type="OrthoDB" id="9809908at2"/>
<feature type="transmembrane region" description="Helical" evidence="1">
    <location>
        <begin position="109"/>
        <end position="129"/>
    </location>
</feature>
<feature type="transmembrane region" description="Helical" evidence="1">
    <location>
        <begin position="37"/>
        <end position="58"/>
    </location>
</feature>
<keyword evidence="3" id="KW-0418">Kinase</keyword>
<dbReference type="AlphaFoldDB" id="A0A327QVZ1"/>